<dbReference type="EMBL" id="KL142374">
    <property type="protein sequence ID" value="KDR78772.1"/>
    <property type="molecule type" value="Genomic_DNA"/>
</dbReference>
<dbReference type="AlphaFoldDB" id="A0A067T8T2"/>
<keyword evidence="1" id="KW-1133">Transmembrane helix</keyword>
<proteinExistence type="predicted"/>
<gene>
    <name evidence="2" type="ORF">GALMADRAFT_224016</name>
</gene>
<evidence type="ECO:0000313" key="2">
    <source>
        <dbReference type="EMBL" id="KDR78772.1"/>
    </source>
</evidence>
<reference evidence="3" key="1">
    <citation type="journal article" date="2014" name="Proc. Natl. Acad. Sci. U.S.A.">
        <title>Extensive sampling of basidiomycete genomes demonstrates inadequacy of the white-rot/brown-rot paradigm for wood decay fungi.</title>
        <authorList>
            <person name="Riley R."/>
            <person name="Salamov A.A."/>
            <person name="Brown D.W."/>
            <person name="Nagy L.G."/>
            <person name="Floudas D."/>
            <person name="Held B.W."/>
            <person name="Levasseur A."/>
            <person name="Lombard V."/>
            <person name="Morin E."/>
            <person name="Otillar R."/>
            <person name="Lindquist E.A."/>
            <person name="Sun H."/>
            <person name="LaButti K.M."/>
            <person name="Schmutz J."/>
            <person name="Jabbour D."/>
            <person name="Luo H."/>
            <person name="Baker S.E."/>
            <person name="Pisabarro A.G."/>
            <person name="Walton J.D."/>
            <person name="Blanchette R.A."/>
            <person name="Henrissat B."/>
            <person name="Martin F."/>
            <person name="Cullen D."/>
            <person name="Hibbett D.S."/>
            <person name="Grigoriev I.V."/>
        </authorList>
    </citation>
    <scope>NUCLEOTIDE SEQUENCE [LARGE SCALE GENOMIC DNA]</scope>
    <source>
        <strain evidence="3">CBS 339.88</strain>
    </source>
</reference>
<organism evidence="2 3">
    <name type="scientific">Galerina marginata (strain CBS 339.88)</name>
    <dbReference type="NCBI Taxonomy" id="685588"/>
    <lineage>
        <taxon>Eukaryota</taxon>
        <taxon>Fungi</taxon>
        <taxon>Dikarya</taxon>
        <taxon>Basidiomycota</taxon>
        <taxon>Agaricomycotina</taxon>
        <taxon>Agaricomycetes</taxon>
        <taxon>Agaricomycetidae</taxon>
        <taxon>Agaricales</taxon>
        <taxon>Agaricineae</taxon>
        <taxon>Strophariaceae</taxon>
        <taxon>Galerina</taxon>
    </lineage>
</organism>
<dbReference type="Proteomes" id="UP000027222">
    <property type="component" value="Unassembled WGS sequence"/>
</dbReference>
<evidence type="ECO:0000313" key="3">
    <source>
        <dbReference type="Proteomes" id="UP000027222"/>
    </source>
</evidence>
<accession>A0A067T8T2</accession>
<dbReference type="HOGENOM" id="CLU_2757962_0_0_1"/>
<evidence type="ECO:0000256" key="1">
    <source>
        <dbReference type="SAM" id="Phobius"/>
    </source>
</evidence>
<keyword evidence="1" id="KW-0812">Transmembrane</keyword>
<name>A0A067T8T2_GALM3</name>
<feature type="transmembrane region" description="Helical" evidence="1">
    <location>
        <begin position="36"/>
        <end position="57"/>
    </location>
</feature>
<keyword evidence="1" id="KW-0472">Membrane</keyword>
<protein>
    <submittedName>
        <fullName evidence="2">Uncharacterized protein</fullName>
    </submittedName>
</protein>
<keyword evidence="3" id="KW-1185">Reference proteome</keyword>
<sequence length="70" mass="6981">MELAPLTGPPGTVSAPWFSLFAPGSDLGISLPDIDAYLGLGRAFTVAAVLLGVLIAFSETGYGAGLENGG</sequence>